<evidence type="ECO:0000256" key="1">
    <source>
        <dbReference type="ARBA" id="ARBA00023054"/>
    </source>
</evidence>
<protein>
    <submittedName>
        <fullName evidence="4">Uncharacterized protein</fullName>
    </submittedName>
</protein>
<dbReference type="EMBL" id="FLRD01000030">
    <property type="protein sequence ID" value="SBT31976.1"/>
    <property type="molecule type" value="Genomic_DNA"/>
</dbReference>
<feature type="region of interest" description="Disordered" evidence="3">
    <location>
        <begin position="148"/>
        <end position="253"/>
    </location>
</feature>
<feature type="region of interest" description="Disordered" evidence="3">
    <location>
        <begin position="66"/>
        <end position="135"/>
    </location>
</feature>
<dbReference type="Pfam" id="PF24161">
    <property type="entry name" value="CCDC39"/>
    <property type="match status" value="1"/>
</dbReference>
<dbReference type="InterPro" id="IPR033290">
    <property type="entry name" value="CCDC39"/>
</dbReference>
<feature type="coiled-coil region" evidence="2">
    <location>
        <begin position="261"/>
        <end position="288"/>
    </location>
</feature>
<feature type="compositionally biased region" description="Basic residues" evidence="3">
    <location>
        <begin position="67"/>
        <end position="91"/>
    </location>
</feature>
<dbReference type="SUPFAM" id="SSF90257">
    <property type="entry name" value="Myosin rod fragments"/>
    <property type="match status" value="1"/>
</dbReference>
<dbReference type="AlphaFoldDB" id="A0A1A8YK89"/>
<feature type="coiled-coil region" evidence="2">
    <location>
        <begin position="908"/>
        <end position="1040"/>
    </location>
</feature>
<feature type="coiled-coil region" evidence="2">
    <location>
        <begin position="714"/>
        <end position="878"/>
    </location>
</feature>
<dbReference type="Gene3D" id="1.10.287.950">
    <property type="entry name" value="Methyl-accepting chemotaxis protein"/>
    <property type="match status" value="1"/>
</dbReference>
<feature type="compositionally biased region" description="Basic and acidic residues" evidence="3">
    <location>
        <begin position="92"/>
        <end position="109"/>
    </location>
</feature>
<evidence type="ECO:0000256" key="3">
    <source>
        <dbReference type="SAM" id="MobiDB-lite"/>
    </source>
</evidence>
<accession>A0A1A8YK89</accession>
<keyword evidence="1 2" id="KW-0175">Coiled coil</keyword>
<gene>
    <name evidence="4" type="ORF">POVWA1_009830</name>
</gene>
<evidence type="ECO:0000256" key="2">
    <source>
        <dbReference type="SAM" id="Coils"/>
    </source>
</evidence>
<feature type="coiled-coil region" evidence="2">
    <location>
        <begin position="338"/>
        <end position="687"/>
    </location>
</feature>
<dbReference type="Gene3D" id="1.10.287.1490">
    <property type="match status" value="1"/>
</dbReference>
<feature type="compositionally biased region" description="Acidic residues" evidence="3">
    <location>
        <begin position="120"/>
        <end position="129"/>
    </location>
</feature>
<dbReference type="PANTHER" id="PTHR18962:SF0">
    <property type="entry name" value="COILED-COIL DOMAIN-CONTAINING PROTEIN 39"/>
    <property type="match status" value="1"/>
</dbReference>
<organism evidence="4 5">
    <name type="scientific">Plasmodium ovale wallikeri</name>
    <dbReference type="NCBI Taxonomy" id="864142"/>
    <lineage>
        <taxon>Eukaryota</taxon>
        <taxon>Sar</taxon>
        <taxon>Alveolata</taxon>
        <taxon>Apicomplexa</taxon>
        <taxon>Aconoidasida</taxon>
        <taxon>Haemosporida</taxon>
        <taxon>Plasmodiidae</taxon>
        <taxon>Plasmodium</taxon>
        <taxon>Plasmodium (Plasmodium)</taxon>
    </lineage>
</organism>
<dbReference type="GO" id="GO:0005930">
    <property type="term" value="C:axoneme"/>
    <property type="evidence" value="ECO:0007669"/>
    <property type="project" value="InterPro"/>
</dbReference>
<dbReference type="PANTHER" id="PTHR18962">
    <property type="entry name" value="COILED-COIL DOMAIN-CONTAINING PROTEIN 39"/>
    <property type="match status" value="1"/>
</dbReference>
<evidence type="ECO:0000313" key="5">
    <source>
        <dbReference type="Proteomes" id="UP000078555"/>
    </source>
</evidence>
<name>A0A1A8YK89_PLAOA</name>
<proteinExistence type="predicted"/>
<feature type="compositionally biased region" description="Basic and acidic residues" evidence="3">
    <location>
        <begin position="207"/>
        <end position="216"/>
    </location>
</feature>
<feature type="compositionally biased region" description="Acidic residues" evidence="3">
    <location>
        <begin position="232"/>
        <end position="249"/>
    </location>
</feature>
<sequence length="1134" mass="133415">MSCFTSLPPKSLHPFVSGFSERGIQCSLFVATANGGKFILKIFHLEKKIVISHTETDANIWQVDIQKKKKKKKPKKKKKRMNNKKIKKKKGREVIEVKAAEAEEKKTGGEDAPNGKMDTEEAESVVDNEEWNKTKVMQYEGRENWRKKNYGEGENDQKRETDLDATLNDSFCGGKDKTGENGSYEESSNDESSGHANGSSGDGGSTHYEKTIRGENEISDISTDEMLSGMESESDDEDVHEDEEEEADGEEVRSALHGGEITLLSEEIKKKEKMLEEENRNIWNLKNRFSKMEKYITWKRNKIKNMKKSIDEKSKVEAEESTMCKNVQLKNIFLQKEHKKLKGEREKNNEKIVRLQNELVTCDGDIEEIKKKLSDKEKELNEWINKINKIQKEEYEIEKFRLCKDKEIEKLSFQMEKLSLEKVEKEKKYNIMKTANMKLKIEMNSTISQKEEMKKEKKDLGKKWKCILNSIHSRDKTILEFEEEFKKYINREKKLRQKYEHITKRIDTQKNKNNKLNEMIKNTQMNLHKLRKEEADVNNTLQQLLIQKDVLNKNMDHEKFHFKEKIEEKKNLENSLNELIKTYDKLILSSDESKKEFIKEEGKNFEKNELIKSSEKILEKEQNKLAILIGEIKLMDQEKFRLSQSLQKSKSDYAILETDVVGTQIKIKQMKNNIKKVEKELERQKEIIYKFDFHTQILTKKLNIVSGISTFEKKKENQKKIVTLEKELAKYEDIYNTVNNEIKRINVELKNIKMYQVNMKDKKLNNRHICEKLQLDIKSLENNVINQKKEKENAMLVELNLKIELDKLKTIFEKHLHNLHNLKEQKNNEIKKEKLNEQDRNAHIESLKIIIKNINDEIHKLSVQLSDKKNKCNNLEVKLNSIIALNREKDQMDDQDERDSENKHIYYKIKIEEDIVKLKEEINNLDEKIDRETTESNNFQKTLNDILQANKTFSDNIKYIDPQYKVLLKKKKKLNKKLNEINHQIETTEKNINQYNEKVNNTQKELNAILTDNKHMEEKIANLKENSQKMENTINDIFIKIDRASNQLKSLIGTKQKKGGAHVTIDCKEEIGDRGHREDKDTVNHTENVSLEKKVFKQIQMESLKEKLALLLECFKDYGDNAVVKEVFHLIEAS</sequence>
<reference evidence="5" key="1">
    <citation type="submission" date="2016-05" db="EMBL/GenBank/DDBJ databases">
        <authorList>
            <person name="Naeem Raeece"/>
        </authorList>
    </citation>
    <scope>NUCLEOTIDE SEQUENCE [LARGE SCALE GENOMIC DNA]</scope>
</reference>
<keyword evidence="5" id="KW-1185">Reference proteome</keyword>
<feature type="compositionally biased region" description="Polar residues" evidence="3">
    <location>
        <begin position="180"/>
        <end position="199"/>
    </location>
</feature>
<dbReference type="GO" id="GO:0036159">
    <property type="term" value="P:inner dynein arm assembly"/>
    <property type="evidence" value="ECO:0007669"/>
    <property type="project" value="InterPro"/>
</dbReference>
<dbReference type="Proteomes" id="UP000078555">
    <property type="component" value="Unassembled WGS sequence"/>
</dbReference>
<feature type="compositionally biased region" description="Basic and acidic residues" evidence="3">
    <location>
        <begin position="148"/>
        <end position="162"/>
    </location>
</feature>
<dbReference type="GO" id="GO:0003341">
    <property type="term" value="P:cilium movement"/>
    <property type="evidence" value="ECO:0007669"/>
    <property type="project" value="InterPro"/>
</dbReference>
<dbReference type="GO" id="GO:0060285">
    <property type="term" value="P:cilium-dependent cell motility"/>
    <property type="evidence" value="ECO:0007669"/>
    <property type="project" value="TreeGrafter"/>
</dbReference>
<evidence type="ECO:0000313" key="4">
    <source>
        <dbReference type="EMBL" id="SBT31976.1"/>
    </source>
</evidence>